<name>A0ABP7F2N7_9ACTN</name>
<keyword evidence="2" id="KW-1185">Reference proteome</keyword>
<evidence type="ECO:0000313" key="1">
    <source>
        <dbReference type="EMBL" id="GAA3727068.1"/>
    </source>
</evidence>
<proteinExistence type="predicted"/>
<dbReference type="Proteomes" id="UP001499884">
    <property type="component" value="Unassembled WGS sequence"/>
</dbReference>
<dbReference type="EMBL" id="BAABEP010000014">
    <property type="protein sequence ID" value="GAA3727068.1"/>
    <property type="molecule type" value="Genomic_DNA"/>
</dbReference>
<sequence length="123" mass="13672">MLARETNGGLEHRLPRWRAQNTAAAGDPAERARLSRAYARHLVRTAFTLVMPRWGGWTSDLDRSAEIFARYYPERGDQLRAAAAVARAPVEDPAVLAACADDLRPWLAAEYARAHGPKAHPEE</sequence>
<reference evidence="2" key="1">
    <citation type="journal article" date="2019" name="Int. J. Syst. Evol. Microbiol.">
        <title>The Global Catalogue of Microorganisms (GCM) 10K type strain sequencing project: providing services to taxonomists for standard genome sequencing and annotation.</title>
        <authorList>
            <consortium name="The Broad Institute Genomics Platform"/>
            <consortium name="The Broad Institute Genome Sequencing Center for Infectious Disease"/>
            <person name="Wu L."/>
            <person name="Ma J."/>
        </authorList>
    </citation>
    <scope>NUCLEOTIDE SEQUENCE [LARGE SCALE GENOMIC DNA]</scope>
    <source>
        <strain evidence="2">JCM 30846</strain>
    </source>
</reference>
<gene>
    <name evidence="1" type="ORF">GCM10023082_26290</name>
</gene>
<dbReference type="RefSeq" id="WP_345645677.1">
    <property type="nucleotide sequence ID" value="NZ_BAABEP010000014.1"/>
</dbReference>
<protein>
    <recommendedName>
        <fullName evidence="3">SAV-6107-like HEPN domain-containing protein</fullName>
    </recommendedName>
</protein>
<comment type="caution">
    <text evidence="1">The sequence shown here is derived from an EMBL/GenBank/DDBJ whole genome shotgun (WGS) entry which is preliminary data.</text>
</comment>
<evidence type="ECO:0000313" key="2">
    <source>
        <dbReference type="Proteomes" id="UP001499884"/>
    </source>
</evidence>
<organism evidence="1 2">
    <name type="scientific">Streptomyces tremellae</name>
    <dbReference type="NCBI Taxonomy" id="1124239"/>
    <lineage>
        <taxon>Bacteria</taxon>
        <taxon>Bacillati</taxon>
        <taxon>Actinomycetota</taxon>
        <taxon>Actinomycetes</taxon>
        <taxon>Kitasatosporales</taxon>
        <taxon>Streptomycetaceae</taxon>
        <taxon>Streptomyces</taxon>
    </lineage>
</organism>
<evidence type="ECO:0008006" key="3">
    <source>
        <dbReference type="Google" id="ProtNLM"/>
    </source>
</evidence>
<accession>A0ABP7F2N7</accession>